<keyword evidence="3" id="KW-1185">Reference proteome</keyword>
<evidence type="ECO:0000313" key="3">
    <source>
        <dbReference type="Proteomes" id="UP000037923"/>
    </source>
</evidence>
<dbReference type="EMBL" id="LGTL01000006">
    <property type="protein sequence ID" value="KPA81371.1"/>
    <property type="molecule type" value="Genomic_DNA"/>
</dbReference>
<gene>
    <name evidence="2" type="ORF">ABB37_03751</name>
</gene>
<feature type="compositionally biased region" description="Polar residues" evidence="1">
    <location>
        <begin position="381"/>
        <end position="393"/>
    </location>
</feature>
<evidence type="ECO:0000256" key="1">
    <source>
        <dbReference type="SAM" id="MobiDB-lite"/>
    </source>
</evidence>
<dbReference type="OMA" id="CATCHLM"/>
<feature type="region of interest" description="Disordered" evidence="1">
    <location>
        <begin position="299"/>
        <end position="321"/>
    </location>
</feature>
<feature type="compositionally biased region" description="Low complexity" evidence="1">
    <location>
        <begin position="299"/>
        <end position="316"/>
    </location>
</feature>
<accession>A0A0N0VFJ8</accession>
<dbReference type="Proteomes" id="UP000037923">
    <property type="component" value="Unassembled WGS sequence"/>
</dbReference>
<sequence length="492" mass="53186">MSTDGAFEAFCATHALQQQREGVEVPSKLSRSFSYYQWLEVAKQKFHEAHADVRQGEKEPELKKVKIENGAVQSTTSPPCADNALADAIAQLLTSSLQTLASPSTAPPSLRHADQEAFPTPSAAAGMPAFLTLAEAAMRLTLWHPQDAQLAQLAARMRPNLRSLEERGIIRTQDGCFPGLQLLMDLLSWRIIAHRWARLTPEMRQVAVDGVQTLCSSVVSPAADELRLAIQQLDVSSNSTSVPITQLDSLVGQVSAAIPFQFAACRDLVTLYAEPTGVLRLPKLEQSGKMLPAAAALDAATEPATSSDKGESSVGSGDEDSVVRVGDLVGDMASTSAATATTTAGNEAVAPSTTQGSRKTAGRPSPYVGHPVLEVVPRASRGQSASTNHSTGTRRMPAKLVNGHPACVSQYHKRYADASKHASSECRYCATCHLMEILFRGEKRDCVWRHWPTTRKIEFHLKRFPDVLKLALKRFGEMARGMQLAATDEVPL</sequence>
<proteinExistence type="predicted"/>
<dbReference type="GeneID" id="26904042"/>
<protein>
    <submittedName>
        <fullName evidence="2">Uncharacterized protein</fullName>
    </submittedName>
</protein>
<name>A0A0N0VFJ8_LEPPY</name>
<dbReference type="OrthoDB" id="272540at2759"/>
<organism evidence="2 3">
    <name type="scientific">Leptomonas pyrrhocoris</name>
    <name type="common">Firebug parasite</name>
    <dbReference type="NCBI Taxonomy" id="157538"/>
    <lineage>
        <taxon>Eukaryota</taxon>
        <taxon>Discoba</taxon>
        <taxon>Euglenozoa</taxon>
        <taxon>Kinetoplastea</taxon>
        <taxon>Metakinetoplastina</taxon>
        <taxon>Trypanosomatida</taxon>
        <taxon>Trypanosomatidae</taxon>
        <taxon>Leishmaniinae</taxon>
        <taxon>Leptomonas</taxon>
    </lineage>
</organism>
<reference evidence="2 3" key="1">
    <citation type="submission" date="2015-07" db="EMBL/GenBank/DDBJ databases">
        <title>High-quality genome of monoxenous trypanosomatid Leptomonas pyrrhocoris.</title>
        <authorList>
            <person name="Flegontov P."/>
            <person name="Butenko A."/>
            <person name="Firsov S."/>
            <person name="Vlcek C."/>
            <person name="Logacheva M.D."/>
            <person name="Field M."/>
            <person name="Filatov D."/>
            <person name="Flegontova O."/>
            <person name="Gerasimov E."/>
            <person name="Jackson A.P."/>
            <person name="Kelly S."/>
            <person name="Opperdoes F."/>
            <person name="O'Reilly A."/>
            <person name="Votypka J."/>
            <person name="Yurchenko V."/>
            <person name="Lukes J."/>
        </authorList>
    </citation>
    <scope>NUCLEOTIDE SEQUENCE [LARGE SCALE GENOMIC DNA]</scope>
    <source>
        <strain evidence="2">H10</strain>
    </source>
</reference>
<dbReference type="RefSeq" id="XP_015659810.1">
    <property type="nucleotide sequence ID" value="XM_015801190.1"/>
</dbReference>
<evidence type="ECO:0000313" key="2">
    <source>
        <dbReference type="EMBL" id="KPA81371.1"/>
    </source>
</evidence>
<dbReference type="AlphaFoldDB" id="A0A0N0VFJ8"/>
<dbReference type="VEuPathDB" id="TriTrypDB:LpyrH10_06_1210"/>
<comment type="caution">
    <text evidence="2">The sequence shown here is derived from an EMBL/GenBank/DDBJ whole genome shotgun (WGS) entry which is preliminary data.</text>
</comment>
<feature type="region of interest" description="Disordered" evidence="1">
    <location>
        <begin position="336"/>
        <end position="397"/>
    </location>
</feature>